<dbReference type="STRING" id="926562.Oweho_2155"/>
<dbReference type="InterPro" id="IPR041268">
    <property type="entry name" value="HU-CCDC81_bac_2"/>
</dbReference>
<feature type="transmembrane region" description="Helical" evidence="1">
    <location>
        <begin position="174"/>
        <end position="195"/>
    </location>
</feature>
<dbReference type="PROSITE" id="PS51724">
    <property type="entry name" value="SPOR"/>
    <property type="match status" value="1"/>
</dbReference>
<dbReference type="KEGG" id="oho:Oweho_2155"/>
<dbReference type="InterPro" id="IPR036680">
    <property type="entry name" value="SPOR-like_sf"/>
</dbReference>
<dbReference type="HOGENOM" id="CLU_701565_0_0_10"/>
<dbReference type="OrthoDB" id="653949at2"/>
<dbReference type="Proteomes" id="UP000005631">
    <property type="component" value="Chromosome"/>
</dbReference>
<dbReference type="GO" id="GO:0042834">
    <property type="term" value="F:peptidoglycan binding"/>
    <property type="evidence" value="ECO:0007669"/>
    <property type="project" value="InterPro"/>
</dbReference>
<sequence>MKLSLHEHISQLLFDHECVIVPGFGAFLTRYYAAEVNHATHMMRPPSRRVHFNASINENEGLLAKAISHTEGVSYTNALEIIKAEVAAWKHSLSKSKKLNLPGIGRLYIDEASKKLQFSPSLETNYSTSSYGLSIFRSPAIQREAQIRKTIHKAIEKHVVVEHSETKTRKVATWIPWAAALGPIIIASVIGYSYFTQGTMNPMENVAGINWMQFSRPIEKMENAPSDAIVKEEVNTPVVTETIEAPVEIAEPEEVVLEKGYFIIVGSFKDAENAGTYIAELNSKGYDAYLANGDKRFFRVAVGQYPTHESAAQALTSVKQNLQPQSWIYSN</sequence>
<proteinExistence type="predicted"/>
<dbReference type="InterPro" id="IPR040495">
    <property type="entry name" value="HU-CCDC81_bac_1"/>
</dbReference>
<protein>
    <submittedName>
        <fullName evidence="3">Cell division protein</fullName>
    </submittedName>
</protein>
<evidence type="ECO:0000313" key="4">
    <source>
        <dbReference type="Proteomes" id="UP000005631"/>
    </source>
</evidence>
<dbReference type="Gene3D" id="3.30.70.1070">
    <property type="entry name" value="Sporulation related repeat"/>
    <property type="match status" value="1"/>
</dbReference>
<dbReference type="PATRIC" id="fig|926562.3.peg.2173"/>
<dbReference type="eggNOG" id="COG3087">
    <property type="taxonomic scope" value="Bacteria"/>
</dbReference>
<dbReference type="RefSeq" id="WP_014202478.1">
    <property type="nucleotide sequence ID" value="NC_016599.1"/>
</dbReference>
<reference evidence="3 4" key="1">
    <citation type="journal article" date="2012" name="Stand. Genomic Sci.">
        <title>Genome sequence of the orange-pigmented seawater bacterium Owenweeksia hongkongensis type strain (UST20020801(T)).</title>
        <authorList>
            <person name="Riedel T."/>
            <person name="Held B."/>
            <person name="Nolan M."/>
            <person name="Lucas S."/>
            <person name="Lapidus A."/>
            <person name="Tice H."/>
            <person name="Del Rio T.G."/>
            <person name="Cheng J.F."/>
            <person name="Han C."/>
            <person name="Tapia R."/>
            <person name="Goodwin L.A."/>
            <person name="Pitluck S."/>
            <person name="Liolios K."/>
            <person name="Mavromatis K."/>
            <person name="Pagani I."/>
            <person name="Ivanova N."/>
            <person name="Mikhailova N."/>
            <person name="Pati A."/>
            <person name="Chen A."/>
            <person name="Palaniappan K."/>
            <person name="Rohde M."/>
            <person name="Tindall B.J."/>
            <person name="Detter J.C."/>
            <person name="Goker M."/>
            <person name="Woyke T."/>
            <person name="Bristow J."/>
            <person name="Eisen J.A."/>
            <person name="Markowitz V."/>
            <person name="Hugenholtz P."/>
            <person name="Klenk H.P."/>
            <person name="Kyrpides N.C."/>
        </authorList>
    </citation>
    <scope>NUCLEOTIDE SEQUENCE</scope>
    <source>
        <strain evidence="4">DSM 17368 / JCM 12287 / NRRL B-23963</strain>
    </source>
</reference>
<dbReference type="InterPro" id="IPR007730">
    <property type="entry name" value="SPOR-like_dom"/>
</dbReference>
<evidence type="ECO:0000259" key="2">
    <source>
        <dbReference type="PROSITE" id="PS51724"/>
    </source>
</evidence>
<dbReference type="AlphaFoldDB" id="G8R462"/>
<dbReference type="SUPFAM" id="SSF110997">
    <property type="entry name" value="Sporulation related repeat"/>
    <property type="match status" value="1"/>
</dbReference>
<gene>
    <name evidence="3" type="ordered locus">Oweho_2155</name>
</gene>
<organism evidence="3 4">
    <name type="scientific">Owenweeksia hongkongensis (strain DSM 17368 / CIP 108786 / JCM 12287 / NRRL B-23963 / UST20020801)</name>
    <dbReference type="NCBI Taxonomy" id="926562"/>
    <lineage>
        <taxon>Bacteria</taxon>
        <taxon>Pseudomonadati</taxon>
        <taxon>Bacteroidota</taxon>
        <taxon>Flavobacteriia</taxon>
        <taxon>Flavobacteriales</taxon>
        <taxon>Owenweeksiaceae</taxon>
        <taxon>Owenweeksia</taxon>
    </lineage>
</organism>
<accession>G8R462</accession>
<keyword evidence="3" id="KW-0131">Cell cycle</keyword>
<name>G8R462_OWEHD</name>
<evidence type="ECO:0000313" key="3">
    <source>
        <dbReference type="EMBL" id="AEV33129.1"/>
    </source>
</evidence>
<dbReference type="Pfam" id="PF18175">
    <property type="entry name" value="HU-CCDC81_bac_2"/>
    <property type="match status" value="1"/>
</dbReference>
<dbReference type="GO" id="GO:0051301">
    <property type="term" value="P:cell division"/>
    <property type="evidence" value="ECO:0007669"/>
    <property type="project" value="UniProtKB-KW"/>
</dbReference>
<dbReference type="Pfam" id="PF05036">
    <property type="entry name" value="SPOR"/>
    <property type="match status" value="1"/>
</dbReference>
<dbReference type="Pfam" id="PF18174">
    <property type="entry name" value="HU-CCDC81_bac_1"/>
    <property type="match status" value="1"/>
</dbReference>
<keyword evidence="1" id="KW-0472">Membrane</keyword>
<dbReference type="EMBL" id="CP003156">
    <property type="protein sequence ID" value="AEV33129.1"/>
    <property type="molecule type" value="Genomic_DNA"/>
</dbReference>
<keyword evidence="1" id="KW-0812">Transmembrane</keyword>
<keyword evidence="1" id="KW-1133">Transmembrane helix</keyword>
<keyword evidence="4" id="KW-1185">Reference proteome</keyword>
<feature type="domain" description="SPOR" evidence="2">
    <location>
        <begin position="255"/>
        <end position="331"/>
    </location>
</feature>
<keyword evidence="3" id="KW-0132">Cell division</keyword>
<evidence type="ECO:0000256" key="1">
    <source>
        <dbReference type="SAM" id="Phobius"/>
    </source>
</evidence>